<comment type="caution">
    <text evidence="1">The sequence shown here is derived from an EMBL/GenBank/DDBJ whole genome shotgun (WGS) entry which is preliminary data.</text>
</comment>
<dbReference type="InterPro" id="IPR029058">
    <property type="entry name" value="AB_hydrolase_fold"/>
</dbReference>
<dbReference type="Proteomes" id="UP000235104">
    <property type="component" value="Unassembled WGS sequence"/>
</dbReference>
<organism evidence="1 2">
    <name type="scientific">Corynebacterium hesseae</name>
    <dbReference type="NCBI Taxonomy" id="2913502"/>
    <lineage>
        <taxon>Bacteria</taxon>
        <taxon>Bacillati</taxon>
        <taxon>Actinomycetota</taxon>
        <taxon>Actinomycetes</taxon>
        <taxon>Mycobacteriales</taxon>
        <taxon>Corynebacteriaceae</taxon>
        <taxon>Corynebacterium</taxon>
    </lineage>
</organism>
<accession>A0ABU9UJQ3</accession>
<dbReference type="GeneID" id="78321189"/>
<reference evidence="1" key="1">
    <citation type="submission" date="2017-12" db="EMBL/GenBank/DDBJ databases">
        <authorList>
            <person name="Thomas-White K."/>
            <person name="Wolfe A.J."/>
        </authorList>
    </citation>
    <scope>NUCLEOTIDE SEQUENCE</scope>
    <source>
        <strain evidence="1">UMB0043</strain>
    </source>
</reference>
<gene>
    <name evidence="1" type="ORF">CYJ44_009735</name>
</gene>
<name>A0ABU9UJQ3_9CORY</name>
<proteinExistence type="predicted"/>
<dbReference type="EMBL" id="PKHR02000018">
    <property type="protein sequence ID" value="MEM5986441.1"/>
    <property type="molecule type" value="Genomic_DNA"/>
</dbReference>
<dbReference type="Gene3D" id="3.40.50.1820">
    <property type="entry name" value="alpha/beta hydrolase"/>
    <property type="match status" value="1"/>
</dbReference>
<dbReference type="RefSeq" id="WP_154762578.1">
    <property type="nucleotide sequence ID" value="NZ_CP137211.1"/>
</dbReference>
<sequence length="56" mass="6266">MRHGYSRNAGKTNALAWEQQISGSMLLNELTIGDITRPGVRYTFLGTRHDNAVLPH</sequence>
<keyword evidence="2" id="KW-1185">Reference proteome</keyword>
<evidence type="ECO:0000313" key="1">
    <source>
        <dbReference type="EMBL" id="MEM5986441.1"/>
    </source>
</evidence>
<evidence type="ECO:0000313" key="2">
    <source>
        <dbReference type="Proteomes" id="UP000235104"/>
    </source>
</evidence>
<protein>
    <submittedName>
        <fullName evidence="1">Uncharacterized protein</fullName>
    </submittedName>
</protein>